<comment type="similarity">
    <text evidence="3">Belongs to the HAD-like hydrolase superfamily. CbbY/CbbZ/Gph/YieH family.</text>
</comment>
<dbReference type="GO" id="GO:0005829">
    <property type="term" value="C:cytosol"/>
    <property type="evidence" value="ECO:0007669"/>
    <property type="project" value="TreeGrafter"/>
</dbReference>
<gene>
    <name evidence="5" type="ORF">F9K24_11245</name>
</gene>
<dbReference type="SFLD" id="SFLDS00003">
    <property type="entry name" value="Haloacid_Dehalogenase"/>
    <property type="match status" value="1"/>
</dbReference>
<comment type="caution">
    <text evidence="5">The sequence shown here is derived from an EMBL/GenBank/DDBJ whole genome shotgun (WGS) entry which is preliminary data.</text>
</comment>
<dbReference type="PANTHER" id="PTHR43434">
    <property type="entry name" value="PHOSPHOGLYCOLATE PHOSPHATASE"/>
    <property type="match status" value="1"/>
</dbReference>
<sequence length="231" mass="25329">MHRMSELQLLVFDLDGTLVDSSGDIAASINFTRESRGLPALDIALIRSHLGDGARQLVQRCFPELTGDEAEGEQLDLTLAAFREHYTEHCTDLTEAYAGVMETLERLKSRYRMAVLTNKYRAASVIILEKLGLLPFFEIVVGGDGPCLKPCPEGLLSIAQTLEREPGQMVMIGDHHTDLEAGRRAGVKTIFCEYGFGVRGEESPDAVIGQFSDLSSVVPELSGTGSDQFHR</sequence>
<dbReference type="SFLD" id="SFLDG01129">
    <property type="entry name" value="C1.5:_HAD__Beta-PGM__Phosphata"/>
    <property type="match status" value="1"/>
</dbReference>
<dbReference type="InterPro" id="IPR023198">
    <property type="entry name" value="PGP-like_dom2"/>
</dbReference>
<accession>A0A833H0Z8</accession>
<dbReference type="InterPro" id="IPR023214">
    <property type="entry name" value="HAD_sf"/>
</dbReference>
<organism evidence="5 6">
    <name type="scientific">Leptonema illini</name>
    <dbReference type="NCBI Taxonomy" id="183"/>
    <lineage>
        <taxon>Bacteria</taxon>
        <taxon>Pseudomonadati</taxon>
        <taxon>Spirochaetota</taxon>
        <taxon>Spirochaetia</taxon>
        <taxon>Leptospirales</taxon>
        <taxon>Leptospiraceae</taxon>
        <taxon>Leptonema</taxon>
    </lineage>
</organism>
<dbReference type="Gene3D" id="1.10.150.240">
    <property type="entry name" value="Putative phosphatase, domain 2"/>
    <property type="match status" value="1"/>
</dbReference>
<evidence type="ECO:0000256" key="2">
    <source>
        <dbReference type="ARBA" id="ARBA00004818"/>
    </source>
</evidence>
<dbReference type="InterPro" id="IPR036412">
    <property type="entry name" value="HAD-like_sf"/>
</dbReference>
<evidence type="ECO:0000313" key="5">
    <source>
        <dbReference type="EMBL" id="KAB2932171.1"/>
    </source>
</evidence>
<dbReference type="AlphaFoldDB" id="A0A833H0Z8"/>
<name>A0A833H0Z8_9LEPT</name>
<dbReference type="NCBIfam" id="TIGR01549">
    <property type="entry name" value="HAD-SF-IA-v1"/>
    <property type="match status" value="1"/>
</dbReference>
<reference evidence="5 6" key="1">
    <citation type="submission" date="2019-10" db="EMBL/GenBank/DDBJ databases">
        <title>Extracellular Electron Transfer in a Candidatus Methanoperedens spp. Enrichment Culture.</title>
        <authorList>
            <person name="Berger S."/>
            <person name="Rangel Shaw D."/>
            <person name="Berben T."/>
            <person name="In 'T Zandt M."/>
            <person name="Frank J."/>
            <person name="Reimann J."/>
            <person name="Jetten M.S.M."/>
            <person name="Welte C.U."/>
        </authorList>
    </citation>
    <scope>NUCLEOTIDE SEQUENCE [LARGE SCALE GENOMIC DNA]</scope>
    <source>
        <strain evidence="5">SB12</strain>
    </source>
</reference>
<dbReference type="NCBIfam" id="TIGR01509">
    <property type="entry name" value="HAD-SF-IA-v3"/>
    <property type="match status" value="1"/>
</dbReference>
<evidence type="ECO:0000256" key="1">
    <source>
        <dbReference type="ARBA" id="ARBA00000830"/>
    </source>
</evidence>
<dbReference type="InterPro" id="IPR050155">
    <property type="entry name" value="HAD-like_hydrolase_sf"/>
</dbReference>
<evidence type="ECO:0000256" key="4">
    <source>
        <dbReference type="ARBA" id="ARBA00013078"/>
    </source>
</evidence>
<evidence type="ECO:0000313" key="6">
    <source>
        <dbReference type="Proteomes" id="UP000460298"/>
    </source>
</evidence>
<dbReference type="SUPFAM" id="SSF56784">
    <property type="entry name" value="HAD-like"/>
    <property type="match status" value="1"/>
</dbReference>
<proteinExistence type="inferred from homology"/>
<dbReference type="GO" id="GO:0008967">
    <property type="term" value="F:phosphoglycolate phosphatase activity"/>
    <property type="evidence" value="ECO:0007669"/>
    <property type="project" value="UniProtKB-EC"/>
</dbReference>
<dbReference type="EC" id="3.1.3.18" evidence="4"/>
<keyword evidence="5" id="KW-0378">Hydrolase</keyword>
<dbReference type="InterPro" id="IPR041492">
    <property type="entry name" value="HAD_2"/>
</dbReference>
<evidence type="ECO:0000256" key="3">
    <source>
        <dbReference type="ARBA" id="ARBA00006171"/>
    </source>
</evidence>
<dbReference type="GO" id="GO:0006281">
    <property type="term" value="P:DNA repair"/>
    <property type="evidence" value="ECO:0007669"/>
    <property type="project" value="TreeGrafter"/>
</dbReference>
<dbReference type="Gene3D" id="3.40.50.1000">
    <property type="entry name" value="HAD superfamily/HAD-like"/>
    <property type="match status" value="1"/>
</dbReference>
<dbReference type="Pfam" id="PF13419">
    <property type="entry name" value="HAD_2"/>
    <property type="match status" value="1"/>
</dbReference>
<comment type="pathway">
    <text evidence="2">Organic acid metabolism; glycolate biosynthesis; glycolate from 2-phosphoglycolate: step 1/1.</text>
</comment>
<dbReference type="EMBL" id="WBUI01000010">
    <property type="protein sequence ID" value="KAB2932171.1"/>
    <property type="molecule type" value="Genomic_DNA"/>
</dbReference>
<protein>
    <recommendedName>
        <fullName evidence="4">phosphoglycolate phosphatase</fullName>
        <ecNumber evidence="4">3.1.3.18</ecNumber>
    </recommendedName>
</protein>
<dbReference type="InterPro" id="IPR006439">
    <property type="entry name" value="HAD-SF_hydro_IA"/>
</dbReference>
<dbReference type="PANTHER" id="PTHR43434:SF1">
    <property type="entry name" value="PHOSPHOGLYCOLATE PHOSPHATASE"/>
    <property type="match status" value="1"/>
</dbReference>
<comment type="catalytic activity">
    <reaction evidence="1">
        <text>2-phosphoglycolate + H2O = glycolate + phosphate</text>
        <dbReference type="Rhea" id="RHEA:14369"/>
        <dbReference type="ChEBI" id="CHEBI:15377"/>
        <dbReference type="ChEBI" id="CHEBI:29805"/>
        <dbReference type="ChEBI" id="CHEBI:43474"/>
        <dbReference type="ChEBI" id="CHEBI:58033"/>
        <dbReference type="EC" id="3.1.3.18"/>
    </reaction>
</comment>
<dbReference type="Proteomes" id="UP000460298">
    <property type="component" value="Unassembled WGS sequence"/>
</dbReference>